<dbReference type="InterPro" id="IPR008136">
    <property type="entry name" value="CinA_C"/>
</dbReference>
<reference evidence="3" key="1">
    <citation type="submission" date="2016-11" db="EMBL/GenBank/DDBJ databases">
        <title>Actinomyces gypaetusis sp. nov. isolated from Gypaetus barbatus in Qinghai Tibet Plateau China.</title>
        <authorList>
            <person name="Meng X."/>
        </authorList>
    </citation>
    <scope>NUCLEOTIDE SEQUENCE [LARGE SCALE GENOMIC DNA]</scope>
    <source>
        <strain evidence="3">DSM 15383</strain>
    </source>
</reference>
<evidence type="ECO:0000259" key="1">
    <source>
        <dbReference type="Pfam" id="PF02464"/>
    </source>
</evidence>
<evidence type="ECO:0000313" key="3">
    <source>
        <dbReference type="Proteomes" id="UP000186465"/>
    </source>
</evidence>
<dbReference type="AlphaFoldDB" id="A0A1Q5PNW3"/>
<accession>A0A1Q5PNW3</accession>
<name>A0A1Q5PNW3_9ACTO</name>
<sequence>MTEENELIALAKVYGLSIACAESLTGGLLCGRLVSVPGASTVVRGGIVTYQLDLKTSELGVDRDFLVQHGPYNAFTAAEMSEGIRQRLSADLGLSTTGVAGPGPDGRVPAGTFYVGVSLGTKTVTKKSVSDGSRQEVREDAVKAAISLALQQLRQFAEDLASSSEE</sequence>
<dbReference type="Proteomes" id="UP000186465">
    <property type="component" value="Unassembled WGS sequence"/>
</dbReference>
<dbReference type="OrthoDB" id="1253990at2"/>
<dbReference type="EMBL" id="MPDM01000004">
    <property type="protein sequence ID" value="OKL49264.1"/>
    <property type="molecule type" value="Genomic_DNA"/>
</dbReference>
<comment type="caution">
    <text evidence="2">The sequence shown here is derived from an EMBL/GenBank/DDBJ whole genome shotgun (WGS) entry which is preliminary data.</text>
</comment>
<dbReference type="STRING" id="156892.BM477_04560"/>
<feature type="domain" description="CinA C-terminal" evidence="1">
    <location>
        <begin position="5"/>
        <end position="152"/>
    </location>
</feature>
<organism evidence="2 3">
    <name type="scientific">Boudabousia marimammalium</name>
    <dbReference type="NCBI Taxonomy" id="156892"/>
    <lineage>
        <taxon>Bacteria</taxon>
        <taxon>Bacillati</taxon>
        <taxon>Actinomycetota</taxon>
        <taxon>Actinomycetes</taxon>
        <taxon>Actinomycetales</taxon>
        <taxon>Actinomycetaceae</taxon>
        <taxon>Boudabousia</taxon>
    </lineage>
</organism>
<gene>
    <name evidence="2" type="ORF">BM477_04560</name>
</gene>
<dbReference type="Pfam" id="PF02464">
    <property type="entry name" value="CinA"/>
    <property type="match status" value="1"/>
</dbReference>
<dbReference type="Gene3D" id="3.90.950.20">
    <property type="entry name" value="CinA-like"/>
    <property type="match status" value="1"/>
</dbReference>
<protein>
    <recommendedName>
        <fullName evidence="1">CinA C-terminal domain-containing protein</fullName>
    </recommendedName>
</protein>
<dbReference type="NCBIfam" id="TIGR00199">
    <property type="entry name" value="PncC_domain"/>
    <property type="match status" value="1"/>
</dbReference>
<proteinExistence type="predicted"/>
<evidence type="ECO:0000313" key="2">
    <source>
        <dbReference type="EMBL" id="OKL49264.1"/>
    </source>
</evidence>
<dbReference type="InterPro" id="IPR036653">
    <property type="entry name" value="CinA-like_C"/>
</dbReference>
<dbReference type="SUPFAM" id="SSF142433">
    <property type="entry name" value="CinA-like"/>
    <property type="match status" value="1"/>
</dbReference>
<keyword evidence="3" id="KW-1185">Reference proteome</keyword>
<dbReference type="RefSeq" id="WP_075361504.1">
    <property type="nucleotide sequence ID" value="NZ_MPDM01000004.1"/>
</dbReference>